<evidence type="ECO:0000313" key="8">
    <source>
        <dbReference type="EMBL" id="ESZ98443.1"/>
    </source>
</evidence>
<feature type="transmembrane region" description="Helical" evidence="7">
    <location>
        <begin position="90"/>
        <end position="109"/>
    </location>
</feature>
<evidence type="ECO:0000313" key="9">
    <source>
        <dbReference type="Proteomes" id="UP000019487"/>
    </source>
</evidence>
<dbReference type="Gene3D" id="1.20.1730.10">
    <property type="entry name" value="Sodium/glucose cotransporter"/>
    <property type="match status" value="1"/>
</dbReference>
<dbReference type="InterPro" id="IPR031155">
    <property type="entry name" value="DUR"/>
</dbReference>
<organism evidence="8 9">
    <name type="scientific">Sclerotinia borealis (strain F-4128)</name>
    <dbReference type="NCBI Taxonomy" id="1432307"/>
    <lineage>
        <taxon>Eukaryota</taxon>
        <taxon>Fungi</taxon>
        <taxon>Dikarya</taxon>
        <taxon>Ascomycota</taxon>
        <taxon>Pezizomycotina</taxon>
        <taxon>Leotiomycetes</taxon>
        <taxon>Helotiales</taxon>
        <taxon>Sclerotiniaceae</taxon>
        <taxon>Sclerotinia</taxon>
    </lineage>
</organism>
<feature type="transmembrane region" description="Helical" evidence="7">
    <location>
        <begin position="492"/>
        <end position="514"/>
    </location>
</feature>
<dbReference type="OrthoDB" id="6132759at2759"/>
<evidence type="ECO:0000256" key="5">
    <source>
        <dbReference type="ARBA" id="ARBA00023136"/>
    </source>
</evidence>
<feature type="transmembrane region" description="Helical" evidence="7">
    <location>
        <begin position="453"/>
        <end position="472"/>
    </location>
</feature>
<feature type="transmembrane region" description="Helical" evidence="7">
    <location>
        <begin position="250"/>
        <end position="272"/>
    </location>
</feature>
<evidence type="ECO:0000256" key="4">
    <source>
        <dbReference type="ARBA" id="ARBA00022989"/>
    </source>
</evidence>
<dbReference type="Proteomes" id="UP000019487">
    <property type="component" value="Unassembled WGS sequence"/>
</dbReference>
<dbReference type="PANTHER" id="PTHR46154">
    <property type="match status" value="1"/>
</dbReference>
<comment type="similarity">
    <text evidence="2 6">Belongs to the sodium:solute symporter (SSF) (TC 2.A.21) family.</text>
</comment>
<name>W9CQU7_SCLBF</name>
<reference evidence="8 9" key="1">
    <citation type="journal article" date="2014" name="Genome Announc.">
        <title>Draft genome sequence of Sclerotinia borealis, a psychrophilic plant pathogenic fungus.</title>
        <authorList>
            <person name="Mardanov A.V."/>
            <person name="Beletsky A.V."/>
            <person name="Kadnikov V.V."/>
            <person name="Ignatov A.N."/>
            <person name="Ravin N.V."/>
        </authorList>
    </citation>
    <scope>NUCLEOTIDE SEQUENCE [LARGE SCALE GENOMIC DNA]</scope>
    <source>
        <strain evidence="9">F-4157</strain>
    </source>
</reference>
<comment type="subcellular location">
    <subcellularLocation>
        <location evidence="1">Membrane</location>
        <topology evidence="1">Multi-pass membrane protein</topology>
    </subcellularLocation>
</comment>
<dbReference type="AlphaFoldDB" id="W9CQU7"/>
<keyword evidence="9" id="KW-1185">Reference proteome</keyword>
<dbReference type="InterPro" id="IPR001734">
    <property type="entry name" value="Na/solute_symporter"/>
</dbReference>
<feature type="transmembrane region" description="Helical" evidence="7">
    <location>
        <begin position="605"/>
        <end position="626"/>
    </location>
</feature>
<dbReference type="InterPro" id="IPR038377">
    <property type="entry name" value="Na/Glc_symporter_sf"/>
</dbReference>
<keyword evidence="5 7" id="KW-0472">Membrane</keyword>
<comment type="caution">
    <text evidence="8">The sequence shown here is derived from an EMBL/GenBank/DDBJ whole genome shotgun (WGS) entry which is preliminary data.</text>
</comment>
<keyword evidence="4 7" id="KW-1133">Transmembrane helix</keyword>
<feature type="transmembrane region" description="Helical" evidence="7">
    <location>
        <begin position="284"/>
        <end position="309"/>
    </location>
</feature>
<dbReference type="Pfam" id="PF00474">
    <property type="entry name" value="SSF"/>
    <property type="match status" value="1"/>
</dbReference>
<accession>W9CQU7</accession>
<dbReference type="PROSITE" id="PS50283">
    <property type="entry name" value="NA_SOLUT_SYMP_3"/>
    <property type="match status" value="1"/>
</dbReference>
<feature type="transmembrane region" description="Helical" evidence="7">
    <location>
        <begin position="164"/>
        <end position="183"/>
    </location>
</feature>
<feature type="transmembrane region" description="Helical" evidence="7">
    <location>
        <begin position="190"/>
        <end position="212"/>
    </location>
</feature>
<dbReference type="HOGENOM" id="CLU_010778_2_1_1"/>
<sequence>MAVQLLTQADGYGIIIGLSVLFCFIILGAVRIQKRYLSEDSDQSEMFMVANRSVGTGLTASAVFSSWMWINESVFSAAYTYKWGIALPIWWASGLSFQIALMAVLGIVAKLRVPYAHTSLEFIRMRYGNYAHWLFILLNLINNIFGCGSMILAGAQLVTGMTGMHVIAACVLIPAGVVIYTAVGGLKATFLTDFIHTTVALILLIYFSLAVLTNEHIGGVSGLYEKVKATDDYIPGNYEGSLLTMKSKSAVLFGLVLKFGNLALVLMDTAFWQKSFASEVHSTVPAYDLVSIVIIAIPWCTGTIIGLSARAIEKTPIWFDYPNTLTTDQVNAGLVMPYVLRSLLGKGATTGLLVLVFMAITSTVSSSMIAVSSIISLDLFRTYINPHASDRKTLQVSHWGVVFHGCFMTGFAIMLEYAGATNNWSTYFRPIIACPGIMPIIFTLLWSRQTKLAAILAPILGLFSGVATWLSLSWYWSGGVLNIETTQVQIPGLYGAIVSFFSPAIYSVVISLAWPSRFDWREFLRIDLILDKGQPNSSLPSTLPSSEAVNEITKIAEEPKKEPYLTSGEEAVLPTPTPTKSNSQVPLDDVVHPFGDETIKHIRRWLKIASVFFVVNVLVTIVLWPIPLYRDWIFTKSFFTGWIIMAIIWHFFAILAVVVYPVYDGRHEIVRAVRGMAKEWRK</sequence>
<feature type="transmembrane region" description="Helical" evidence="7">
    <location>
        <begin position="396"/>
        <end position="415"/>
    </location>
</feature>
<evidence type="ECO:0000256" key="3">
    <source>
        <dbReference type="ARBA" id="ARBA00022692"/>
    </source>
</evidence>
<feature type="transmembrane region" description="Helical" evidence="7">
    <location>
        <begin position="352"/>
        <end position="375"/>
    </location>
</feature>
<evidence type="ECO:0000256" key="1">
    <source>
        <dbReference type="ARBA" id="ARBA00004141"/>
    </source>
</evidence>
<feature type="transmembrane region" description="Helical" evidence="7">
    <location>
        <begin position="53"/>
        <end position="70"/>
    </location>
</feature>
<dbReference type="EMBL" id="AYSA01000041">
    <property type="protein sequence ID" value="ESZ98443.1"/>
    <property type="molecule type" value="Genomic_DNA"/>
</dbReference>
<feature type="transmembrane region" description="Helical" evidence="7">
    <location>
        <begin position="12"/>
        <end position="32"/>
    </location>
</feature>
<dbReference type="GO" id="GO:0005886">
    <property type="term" value="C:plasma membrane"/>
    <property type="evidence" value="ECO:0007669"/>
    <property type="project" value="TreeGrafter"/>
</dbReference>
<dbReference type="STRING" id="1432307.W9CQU7"/>
<feature type="transmembrane region" description="Helical" evidence="7">
    <location>
        <begin position="130"/>
        <end position="152"/>
    </location>
</feature>
<dbReference type="GO" id="GO:0015204">
    <property type="term" value="F:urea transmembrane transporter activity"/>
    <property type="evidence" value="ECO:0007669"/>
    <property type="project" value="InterPro"/>
</dbReference>
<evidence type="ECO:0000256" key="6">
    <source>
        <dbReference type="RuleBase" id="RU362091"/>
    </source>
</evidence>
<evidence type="ECO:0000256" key="7">
    <source>
        <dbReference type="SAM" id="Phobius"/>
    </source>
</evidence>
<proteinExistence type="inferred from homology"/>
<protein>
    <submittedName>
        <fullName evidence="8">SSS family solute:Na+ symporter</fullName>
    </submittedName>
</protein>
<feature type="transmembrane region" description="Helical" evidence="7">
    <location>
        <begin position="427"/>
        <end position="446"/>
    </location>
</feature>
<gene>
    <name evidence="8" type="ORF">SBOR_1105</name>
</gene>
<keyword evidence="3 7" id="KW-0812">Transmembrane</keyword>
<evidence type="ECO:0000256" key="2">
    <source>
        <dbReference type="ARBA" id="ARBA00006434"/>
    </source>
</evidence>
<feature type="transmembrane region" description="Helical" evidence="7">
    <location>
        <begin position="638"/>
        <end position="663"/>
    </location>
</feature>
<dbReference type="CDD" id="cd11476">
    <property type="entry name" value="SLC5sbd_DUR3"/>
    <property type="match status" value="1"/>
</dbReference>
<dbReference type="PANTHER" id="PTHR46154:SF3">
    <property type="entry name" value="DUR32P"/>
    <property type="match status" value="1"/>
</dbReference>